<feature type="region of interest" description="Disordered" evidence="1">
    <location>
        <begin position="784"/>
        <end position="821"/>
    </location>
</feature>
<keyword evidence="4" id="KW-1185">Reference proteome</keyword>
<dbReference type="Proteomes" id="UP000218944">
    <property type="component" value="Unassembled WGS sequence"/>
</dbReference>
<evidence type="ECO:0000259" key="2">
    <source>
        <dbReference type="Pfam" id="PF13362"/>
    </source>
</evidence>
<protein>
    <submittedName>
        <fullName evidence="3">DNA primase</fullName>
    </submittedName>
</protein>
<dbReference type="InterPro" id="IPR006171">
    <property type="entry name" value="TOPRIM_dom"/>
</dbReference>
<feature type="domain" description="Toprim" evidence="2">
    <location>
        <begin position="186"/>
        <end position="272"/>
    </location>
</feature>
<evidence type="ECO:0000256" key="1">
    <source>
        <dbReference type="SAM" id="MobiDB-lite"/>
    </source>
</evidence>
<sequence>MRAPAPAPRAPAARPERAQDRALRARVRRGPADDAGGDRLSAYRRIAEALQAHGSNGRGTAWQCPSHDDRSPSLSVTNGNKGVVINCHAGCATEDIVSTLGLSMADLFDEPLPTRERPQAVAEYPYCDEQGQVLYRVRRIEPGYDGEKKTFRQYRPDGTAGVKGIRRVLYRLPEVVATVQAGGPVFVVEGEKDADNLRATGATATCNVGGAGKWHDDYVRHLVGASEIVVIADRDEPGRKHAAAVAASVRGAGVPVRVLEPAVGKDVSDHLSAGLGYEDLVPPEAHPVNPKNRVASQDPDSGQGSGISGTRSEETGWDEPIPIDAPPMPRFPTERLGTLGKFVTATAASLQTPEDLVAFAALASISTATGGRVRVQVKPDWHESTALYLVALADSSEKKTPALNAAAAPLREMEEGLMEQARPEVEATAQEIRITTARMSKAEQGATSPDAAKRAEAEADAEAMRARLLELGDAPELPRLLVRDITLEALAKRMYEQGGRIGSLASEGGLFKVAAGLYGNNGKANTDLLLEAYTGGPYTIDRTGRASARMAHTFLALGLVVQPGIVAGLEKQNPEFRQSGLLGRFLYAKPSPTDEDTFDSPPVPLPVAEDYRDRIRHLITRLWMGPPTAPETMYLSPGARQTFGEFYNSFARRRKPGGDLYDLADWAGKLRGQLIRIAACLTLYEDHAAREISEERIRDALDMAPYLIAHARAVFDLMGRNREGKLKPLRELLTWLGARKDPGADFSARDAWQALKGREWAEDMDAMNDVLLQLEEHGWIALIPPPDNTGKRGRKPSPRFAVHPKVSTVGGRGAGRGDEQA</sequence>
<organism evidence="3 4">
    <name type="scientific">Streptomyces albireticuli</name>
    <dbReference type="NCBI Taxonomy" id="1940"/>
    <lineage>
        <taxon>Bacteria</taxon>
        <taxon>Bacillati</taxon>
        <taxon>Actinomycetota</taxon>
        <taxon>Actinomycetes</taxon>
        <taxon>Kitasatosporales</taxon>
        <taxon>Streptomycetaceae</taxon>
        <taxon>Streptomyces</taxon>
    </lineage>
</organism>
<dbReference type="SUPFAM" id="SSF56731">
    <property type="entry name" value="DNA primase core"/>
    <property type="match status" value="1"/>
</dbReference>
<dbReference type="AlphaFoldDB" id="A0A2A2CZP4"/>
<dbReference type="CDD" id="cd01029">
    <property type="entry name" value="TOPRIM_primases"/>
    <property type="match status" value="1"/>
</dbReference>
<dbReference type="InterPro" id="IPR034154">
    <property type="entry name" value="TOPRIM_DnaG/twinkle"/>
</dbReference>
<evidence type="ECO:0000313" key="4">
    <source>
        <dbReference type="Proteomes" id="UP000218944"/>
    </source>
</evidence>
<dbReference type="EMBL" id="NSJV01000647">
    <property type="protein sequence ID" value="PAU44560.1"/>
    <property type="molecule type" value="Genomic_DNA"/>
</dbReference>
<feature type="region of interest" description="Disordered" evidence="1">
    <location>
        <begin position="54"/>
        <end position="73"/>
    </location>
</feature>
<comment type="caution">
    <text evidence="3">The sequence shown here is derived from an EMBL/GenBank/DDBJ whole genome shotgun (WGS) entry which is preliminary data.</text>
</comment>
<dbReference type="Pfam" id="PF13148">
    <property type="entry name" value="DUF3987"/>
    <property type="match status" value="1"/>
</dbReference>
<dbReference type="InterPro" id="IPR025048">
    <property type="entry name" value="DUF3987"/>
</dbReference>
<evidence type="ECO:0000313" key="3">
    <source>
        <dbReference type="EMBL" id="PAU44560.1"/>
    </source>
</evidence>
<accession>A0A2A2CZP4</accession>
<feature type="region of interest" description="Disordered" evidence="1">
    <location>
        <begin position="1"/>
        <end position="38"/>
    </location>
</feature>
<dbReference type="Pfam" id="PF13362">
    <property type="entry name" value="Toprim_3"/>
    <property type="match status" value="1"/>
</dbReference>
<gene>
    <name evidence="3" type="ORF">CK936_34310</name>
</gene>
<feature type="region of interest" description="Disordered" evidence="1">
    <location>
        <begin position="278"/>
        <end position="328"/>
    </location>
</feature>
<feature type="compositionally biased region" description="Basic and acidic residues" evidence="1">
    <location>
        <begin position="14"/>
        <end position="23"/>
    </location>
</feature>
<name>A0A2A2CZP4_9ACTN</name>
<dbReference type="Gene3D" id="3.40.1360.10">
    <property type="match status" value="1"/>
</dbReference>
<reference evidence="3 4" key="1">
    <citation type="submission" date="2017-08" db="EMBL/GenBank/DDBJ databases">
        <title>Genome sequence of Streptomyces albireticuli NRRL B-1670.</title>
        <authorList>
            <person name="Graham D.E."/>
            <person name="Mahan K.M."/>
            <person name="Klingeman D.M."/>
            <person name="Hettich R.L."/>
            <person name="Parry R.J."/>
            <person name="Spain J.C."/>
        </authorList>
    </citation>
    <scope>NUCLEOTIDE SEQUENCE [LARGE SCALE GENOMIC DNA]</scope>
    <source>
        <strain evidence="3 4">NRRL B-1670</strain>
    </source>
</reference>
<proteinExistence type="predicted"/>